<sequence length="106" mass="11079">DQLNIPALQGVEILVRRIQLIKEAHRISPGSPDYSAADQFLGSSMRRNGAAVDPSLQKYVAEELKAEAAIQKESRKAREEGGLKVRKPGRGGGRGGGAAGGGAAES</sequence>
<protein>
    <submittedName>
        <fullName evidence="2">Uncharacterized protein</fullName>
    </submittedName>
</protein>
<feature type="compositionally biased region" description="Gly residues" evidence="1">
    <location>
        <begin position="90"/>
        <end position="106"/>
    </location>
</feature>
<gene>
    <name evidence="2" type="ORF">PGLA2088_LOCUS42967</name>
</gene>
<reference evidence="2" key="1">
    <citation type="submission" date="2021-02" db="EMBL/GenBank/DDBJ databases">
        <authorList>
            <person name="Dougan E. K."/>
            <person name="Rhodes N."/>
            <person name="Thang M."/>
            <person name="Chan C."/>
        </authorList>
    </citation>
    <scope>NUCLEOTIDE SEQUENCE</scope>
</reference>
<dbReference type="EMBL" id="CAJNNW010034568">
    <property type="protein sequence ID" value="CAE8723181.1"/>
    <property type="molecule type" value="Genomic_DNA"/>
</dbReference>
<accession>A0A813LB69</accession>
<evidence type="ECO:0000313" key="2">
    <source>
        <dbReference type="EMBL" id="CAE8723181.1"/>
    </source>
</evidence>
<feature type="region of interest" description="Disordered" evidence="1">
    <location>
        <begin position="71"/>
        <end position="106"/>
    </location>
</feature>
<proteinExistence type="predicted"/>
<evidence type="ECO:0000313" key="3">
    <source>
        <dbReference type="Proteomes" id="UP000626109"/>
    </source>
</evidence>
<dbReference type="Proteomes" id="UP000626109">
    <property type="component" value="Unassembled WGS sequence"/>
</dbReference>
<name>A0A813LB69_POLGL</name>
<organism evidence="2 3">
    <name type="scientific">Polarella glacialis</name>
    <name type="common">Dinoflagellate</name>
    <dbReference type="NCBI Taxonomy" id="89957"/>
    <lineage>
        <taxon>Eukaryota</taxon>
        <taxon>Sar</taxon>
        <taxon>Alveolata</taxon>
        <taxon>Dinophyceae</taxon>
        <taxon>Suessiales</taxon>
        <taxon>Suessiaceae</taxon>
        <taxon>Polarella</taxon>
    </lineage>
</organism>
<dbReference type="AlphaFoldDB" id="A0A813LB69"/>
<feature type="non-terminal residue" evidence="2">
    <location>
        <position position="1"/>
    </location>
</feature>
<evidence type="ECO:0000256" key="1">
    <source>
        <dbReference type="SAM" id="MobiDB-lite"/>
    </source>
</evidence>
<comment type="caution">
    <text evidence="2">The sequence shown here is derived from an EMBL/GenBank/DDBJ whole genome shotgun (WGS) entry which is preliminary data.</text>
</comment>
<feature type="compositionally biased region" description="Basic and acidic residues" evidence="1">
    <location>
        <begin position="71"/>
        <end position="83"/>
    </location>
</feature>